<dbReference type="RefSeq" id="WP_150400619.1">
    <property type="nucleotide sequence ID" value="NZ_VXLC01000001.1"/>
</dbReference>
<evidence type="ECO:0000256" key="1">
    <source>
        <dbReference type="SAM" id="SignalP"/>
    </source>
</evidence>
<name>A0A5N0ENY1_9NOCA</name>
<accession>A0A5N0ENY1</accession>
<evidence type="ECO:0000313" key="3">
    <source>
        <dbReference type="EMBL" id="KAA8890713.1"/>
    </source>
</evidence>
<evidence type="ECO:0000259" key="2">
    <source>
        <dbReference type="Pfam" id="PF26059"/>
    </source>
</evidence>
<keyword evidence="1" id="KW-0732">Signal</keyword>
<dbReference type="Pfam" id="PF26059">
    <property type="entry name" value="DUF8020"/>
    <property type="match status" value="1"/>
</dbReference>
<reference evidence="3 4" key="1">
    <citation type="submission" date="2019-09" db="EMBL/GenBank/DDBJ databases">
        <authorList>
            <person name="Wang X."/>
        </authorList>
    </citation>
    <scope>NUCLEOTIDE SEQUENCE [LARGE SCALE GENOMIC DNA]</scope>
    <source>
        <strain evidence="3 4">CICC 11023</strain>
    </source>
</reference>
<dbReference type="InterPro" id="IPR058333">
    <property type="entry name" value="DUF8020"/>
</dbReference>
<feature type="chain" id="PRO_5024465315" description="DUF8020 domain-containing protein" evidence="1">
    <location>
        <begin position="27"/>
        <end position="273"/>
    </location>
</feature>
<comment type="caution">
    <text evidence="3">The sequence shown here is derived from an EMBL/GenBank/DDBJ whole genome shotgun (WGS) entry which is preliminary data.</text>
</comment>
<feature type="domain" description="DUF8020" evidence="2">
    <location>
        <begin position="35"/>
        <end position="103"/>
    </location>
</feature>
<gene>
    <name evidence="3" type="ORF">F3087_05545</name>
</gene>
<proteinExistence type="predicted"/>
<sequence>MLIKKFAATSALLIAVLGVTAGTVNAAPAESAEAPINFTSQATDTQSIISIDSGSIVVEDDALKIKAANGTTVAGTPLKFRLDEFEFPLAADISGRTATLTPQLDMSKATYKPVALPFEDKAPWKNEYDREQAAWSRMTSTISMGATIGTLVGGLGGAAVGCVLGGALGGTIVGGTIVGGTIVGGTIVGGTIVGGTIVGGTIVGGTIVGGTIVGLGGPFVGGIIAGCLAGAAAMGALGVIAGQIFVTAPVAIGAAIQYFTTINQPFVAPPAAK</sequence>
<dbReference type="EMBL" id="VXLC01000001">
    <property type="protein sequence ID" value="KAA8890713.1"/>
    <property type="molecule type" value="Genomic_DNA"/>
</dbReference>
<dbReference type="OrthoDB" id="4375981at2"/>
<dbReference type="AlphaFoldDB" id="A0A5N0ENY1"/>
<organism evidence="3 4">
    <name type="scientific">Nocardia colli</name>
    <dbReference type="NCBI Taxonomy" id="2545717"/>
    <lineage>
        <taxon>Bacteria</taxon>
        <taxon>Bacillati</taxon>
        <taxon>Actinomycetota</taxon>
        <taxon>Actinomycetes</taxon>
        <taxon>Mycobacteriales</taxon>
        <taxon>Nocardiaceae</taxon>
        <taxon>Nocardia</taxon>
    </lineage>
</organism>
<feature type="signal peptide" evidence="1">
    <location>
        <begin position="1"/>
        <end position="26"/>
    </location>
</feature>
<evidence type="ECO:0000313" key="4">
    <source>
        <dbReference type="Proteomes" id="UP000323876"/>
    </source>
</evidence>
<keyword evidence="4" id="KW-1185">Reference proteome</keyword>
<protein>
    <recommendedName>
        <fullName evidence="2">DUF8020 domain-containing protein</fullName>
    </recommendedName>
</protein>
<dbReference type="Proteomes" id="UP000323876">
    <property type="component" value="Unassembled WGS sequence"/>
</dbReference>